<evidence type="ECO:0000313" key="2">
    <source>
        <dbReference type="Proteomes" id="UP000008703"/>
    </source>
</evidence>
<sequence length="112" mass="11329">MPHRVVVDELGLTVEIAGVPLGPADRGVAAGDRPAPFQEQDVDAGGAVVEGVYVAEVVAGFEAVAVGLEEDDVVPAGAEGVDEGAAVAAAPSGVSVTPLPRKPQKLYPIFTW</sequence>
<organism evidence="1 2">
    <name type="scientific">Streptomyces violaceusniger (strain Tu 4113)</name>
    <dbReference type="NCBI Taxonomy" id="653045"/>
    <lineage>
        <taxon>Bacteria</taxon>
        <taxon>Bacillati</taxon>
        <taxon>Actinomycetota</taxon>
        <taxon>Actinomycetes</taxon>
        <taxon>Kitasatosporales</taxon>
        <taxon>Streptomycetaceae</taxon>
        <taxon>Streptomyces</taxon>
        <taxon>Streptomyces violaceusniger group</taxon>
    </lineage>
</organism>
<reference evidence="1" key="1">
    <citation type="submission" date="2011-08" db="EMBL/GenBank/DDBJ databases">
        <title>Complete sequence of chromosome of Streptomyces violaceusniger Tu 4113.</title>
        <authorList>
            <consortium name="US DOE Joint Genome Institute"/>
            <person name="Lucas S."/>
            <person name="Han J."/>
            <person name="Lapidus A."/>
            <person name="Cheng J.-F."/>
            <person name="Goodwin L."/>
            <person name="Pitluck S."/>
            <person name="Peters L."/>
            <person name="Ivanova N."/>
            <person name="Daligault H."/>
            <person name="Detter J.C."/>
            <person name="Han C."/>
            <person name="Tapia R."/>
            <person name="Land M."/>
            <person name="Hauser L."/>
            <person name="Kyrpides N."/>
            <person name="Ivanova N."/>
            <person name="Pagani I."/>
            <person name="Hagen A."/>
            <person name="Katz L."/>
            <person name="Fiedler H.-P."/>
            <person name="Keasling J."/>
            <person name="Fortman J."/>
            <person name="Woyke T."/>
        </authorList>
    </citation>
    <scope>NUCLEOTIDE SEQUENCE [LARGE SCALE GENOMIC DNA]</scope>
    <source>
        <strain evidence="1">Tu 4113</strain>
    </source>
</reference>
<dbReference type="Proteomes" id="UP000008703">
    <property type="component" value="Chromosome"/>
</dbReference>
<keyword evidence="2" id="KW-1185">Reference proteome</keyword>
<protein>
    <submittedName>
        <fullName evidence="1">Uncharacterized protein</fullName>
    </submittedName>
</protein>
<proteinExistence type="predicted"/>
<name>G2NYV4_STRV4</name>
<dbReference type="EMBL" id="CP002994">
    <property type="protein sequence ID" value="AEM82399.1"/>
    <property type="molecule type" value="Genomic_DNA"/>
</dbReference>
<dbReference type="AlphaFoldDB" id="G2NYV4"/>
<dbReference type="HOGENOM" id="CLU_2144538_0_0_11"/>
<evidence type="ECO:0000313" key="1">
    <source>
        <dbReference type="EMBL" id="AEM82399.1"/>
    </source>
</evidence>
<gene>
    <name evidence="1" type="ORF">Strvi_2687</name>
</gene>
<dbReference type="KEGG" id="svl:Strvi_2687"/>
<accession>G2NYV4</accession>